<dbReference type="SUPFAM" id="SSF52047">
    <property type="entry name" value="RNI-like"/>
    <property type="match status" value="1"/>
</dbReference>
<dbReference type="Gene3D" id="3.80.10.10">
    <property type="entry name" value="Ribonuclease Inhibitor"/>
    <property type="match status" value="1"/>
</dbReference>
<dbReference type="AlphaFoldDB" id="A0A067BE32"/>
<dbReference type="VEuPathDB" id="FungiDB:SPRG_17876"/>
<dbReference type="EMBL" id="KK584018">
    <property type="protein sequence ID" value="KDO16619.1"/>
    <property type="molecule type" value="Genomic_DNA"/>
</dbReference>
<name>A0A067BE32_SAPPC</name>
<sequence>MSTKVAKASRSMDTVMTVEAVVINIAQCMRDAADVVTFLEAVPSTPLLSSLQQWMMITRTKIQSSWPHLSVLSLSCNDRAAALAVMPAIASVRAEDDFFRQFEPHASACSAAFLAFLCTVADKWPAKLLHVSLTMPTNDDDVARVCQALRRCDRLGSLQINAVHQFHASVLGAAHHIRRLDWVYDGYSSVVARSLHWSAAITAWLNAGPTTHIGFHRLGFHAFSSVGPLWSQHDDDLALAKALASVPSLMLQGADSIVDMLVHVHAPLHALTQLSVNIEGGARVQGLLGLVDLAKITHLDITLRGPTKVDLSDVAAALPHLTSLQELKLNEVALLNAPAEATTTSLRVVCLERVECSELAARRLLQWISSSPCLREVAWDDLDFADIPATELATNLRSWIAVGVHSVRLASAGLDDAGATEMAQVLCDTHHASGLTLDLRFNEEMNDDGFRELLNALGTCTNATLVLSET</sequence>
<dbReference type="GeneID" id="24139404"/>
<dbReference type="InterPro" id="IPR032675">
    <property type="entry name" value="LRR_dom_sf"/>
</dbReference>
<evidence type="ECO:0000313" key="1">
    <source>
        <dbReference type="EMBL" id="KDO16619.1"/>
    </source>
</evidence>
<evidence type="ECO:0000313" key="2">
    <source>
        <dbReference type="Proteomes" id="UP000030745"/>
    </source>
</evidence>
<gene>
    <name evidence="1" type="ORF">SPRG_17876</name>
</gene>
<feature type="non-terminal residue" evidence="1">
    <location>
        <position position="470"/>
    </location>
</feature>
<accession>A0A067BE32</accession>
<reference evidence="1 2" key="1">
    <citation type="journal article" date="2013" name="PLoS Genet.">
        <title>Distinctive expansion of potential virulence genes in the genome of the oomycete fish pathogen Saprolegnia parasitica.</title>
        <authorList>
            <person name="Jiang R.H."/>
            <person name="de Bruijn I."/>
            <person name="Haas B.J."/>
            <person name="Belmonte R."/>
            <person name="Lobach L."/>
            <person name="Christie J."/>
            <person name="van den Ackerveken G."/>
            <person name="Bottin A."/>
            <person name="Bulone V."/>
            <person name="Diaz-Moreno S.M."/>
            <person name="Dumas B."/>
            <person name="Fan L."/>
            <person name="Gaulin E."/>
            <person name="Govers F."/>
            <person name="Grenville-Briggs L.J."/>
            <person name="Horner N.R."/>
            <person name="Levin J.Z."/>
            <person name="Mammella M."/>
            <person name="Meijer H.J."/>
            <person name="Morris P."/>
            <person name="Nusbaum C."/>
            <person name="Oome S."/>
            <person name="Phillips A.J."/>
            <person name="van Rooyen D."/>
            <person name="Rzeszutek E."/>
            <person name="Saraiva M."/>
            <person name="Secombes C.J."/>
            <person name="Seidl M.F."/>
            <person name="Snel B."/>
            <person name="Stassen J.H."/>
            <person name="Sykes S."/>
            <person name="Tripathy S."/>
            <person name="van den Berg H."/>
            <person name="Vega-Arreguin J.C."/>
            <person name="Wawra S."/>
            <person name="Young S.K."/>
            <person name="Zeng Q."/>
            <person name="Dieguez-Uribeondo J."/>
            <person name="Russ C."/>
            <person name="Tyler B.M."/>
            <person name="van West P."/>
        </authorList>
    </citation>
    <scope>NUCLEOTIDE SEQUENCE [LARGE SCALE GENOMIC DNA]</scope>
    <source>
        <strain evidence="1 2">CBS 223.65</strain>
    </source>
</reference>
<proteinExistence type="predicted"/>
<dbReference type="OMA" id="VINIAQC"/>
<organism evidence="1 2">
    <name type="scientific">Saprolegnia parasitica (strain CBS 223.65)</name>
    <dbReference type="NCBI Taxonomy" id="695850"/>
    <lineage>
        <taxon>Eukaryota</taxon>
        <taxon>Sar</taxon>
        <taxon>Stramenopiles</taxon>
        <taxon>Oomycota</taxon>
        <taxon>Saprolegniomycetes</taxon>
        <taxon>Saprolegniales</taxon>
        <taxon>Saprolegniaceae</taxon>
        <taxon>Saprolegnia</taxon>
    </lineage>
</organism>
<dbReference type="Proteomes" id="UP000030745">
    <property type="component" value="Unassembled WGS sequence"/>
</dbReference>
<dbReference type="KEGG" id="spar:SPRG_17876"/>
<dbReference type="RefSeq" id="XP_012212672.1">
    <property type="nucleotide sequence ID" value="XM_012357282.1"/>
</dbReference>
<protein>
    <recommendedName>
        <fullName evidence="3">F-box domain-containing protein</fullName>
    </recommendedName>
</protein>
<dbReference type="OrthoDB" id="83483at2759"/>
<evidence type="ECO:0008006" key="3">
    <source>
        <dbReference type="Google" id="ProtNLM"/>
    </source>
</evidence>
<keyword evidence="2" id="KW-1185">Reference proteome</keyword>